<evidence type="ECO:0000256" key="1">
    <source>
        <dbReference type="ARBA" id="ARBA00004141"/>
    </source>
</evidence>
<gene>
    <name evidence="7" type="ORF">D0859_14051</name>
</gene>
<reference evidence="7 8" key="1">
    <citation type="journal article" date="2018" name="BMC Genomics">
        <title>Genomic evidence for intraspecific hybridization in a clonal and extremely halotolerant yeast.</title>
        <authorList>
            <person name="Gostincar C."/>
            <person name="Stajich J.E."/>
            <person name="Zupancic J."/>
            <person name="Zalar P."/>
            <person name="Gunde-Cimerman N."/>
        </authorList>
    </citation>
    <scope>NUCLEOTIDE SEQUENCE [LARGE SCALE GENOMIC DNA]</scope>
    <source>
        <strain evidence="7 8">EXF-120</strain>
    </source>
</reference>
<keyword evidence="2" id="KW-0813">Transport</keyword>
<dbReference type="GO" id="GO:0016020">
    <property type="term" value="C:membrane"/>
    <property type="evidence" value="ECO:0007669"/>
    <property type="project" value="UniProtKB-SubCell"/>
</dbReference>
<proteinExistence type="predicted"/>
<keyword evidence="3 6" id="KW-0812">Transmembrane</keyword>
<evidence type="ECO:0000313" key="7">
    <source>
        <dbReference type="EMBL" id="RMZ21929.1"/>
    </source>
</evidence>
<accession>A0A3M7I8T5</accession>
<feature type="transmembrane region" description="Helical" evidence="6">
    <location>
        <begin position="119"/>
        <end position="143"/>
    </location>
</feature>
<feature type="transmembrane region" description="Helical" evidence="6">
    <location>
        <begin position="46"/>
        <end position="69"/>
    </location>
</feature>
<feature type="transmembrane region" description="Helical" evidence="6">
    <location>
        <begin position="187"/>
        <end position="204"/>
    </location>
</feature>
<feature type="transmembrane region" description="Helical" evidence="6">
    <location>
        <begin position="243"/>
        <end position="263"/>
    </location>
</feature>
<evidence type="ECO:0000256" key="6">
    <source>
        <dbReference type="SAM" id="Phobius"/>
    </source>
</evidence>
<evidence type="ECO:0000256" key="3">
    <source>
        <dbReference type="ARBA" id="ARBA00022692"/>
    </source>
</evidence>
<feature type="transmembrane region" description="Helical" evidence="6">
    <location>
        <begin position="275"/>
        <end position="296"/>
    </location>
</feature>
<dbReference type="FunFam" id="1.20.1250.20:FF:000013">
    <property type="entry name" value="MFS general substrate transporter"/>
    <property type="match status" value="1"/>
</dbReference>
<dbReference type="OrthoDB" id="2962993at2759"/>
<dbReference type="PANTHER" id="PTHR43791">
    <property type="entry name" value="PERMEASE-RELATED"/>
    <property type="match status" value="1"/>
</dbReference>
<keyword evidence="5 6" id="KW-0472">Membrane</keyword>
<dbReference type="InterPro" id="IPR011701">
    <property type="entry name" value="MFS"/>
</dbReference>
<dbReference type="PANTHER" id="PTHR43791:SF91">
    <property type="entry name" value="MAJOR FACILITATOR SUPERFAMILY (MFS) PROFILE DOMAIN-CONTAINING PROTEIN-RELATED"/>
    <property type="match status" value="1"/>
</dbReference>
<evidence type="ECO:0000256" key="2">
    <source>
        <dbReference type="ARBA" id="ARBA00022448"/>
    </source>
</evidence>
<dbReference type="Pfam" id="PF07690">
    <property type="entry name" value="MFS_1"/>
    <property type="match status" value="1"/>
</dbReference>
<comment type="caution">
    <text evidence="7">The sequence shown here is derived from an EMBL/GenBank/DDBJ whole genome shotgun (WGS) entry which is preliminary data.</text>
</comment>
<dbReference type="GO" id="GO:0022857">
    <property type="term" value="F:transmembrane transporter activity"/>
    <property type="evidence" value="ECO:0007669"/>
    <property type="project" value="InterPro"/>
</dbReference>
<comment type="subcellular location">
    <subcellularLocation>
        <location evidence="1">Membrane</location>
        <topology evidence="1">Multi-pass membrane protein</topology>
    </subcellularLocation>
</comment>
<dbReference type="Proteomes" id="UP000281677">
    <property type="component" value="Unassembled WGS sequence"/>
</dbReference>
<dbReference type="Pfam" id="PF05960">
    <property type="entry name" value="DUF885"/>
    <property type="match status" value="1"/>
</dbReference>
<dbReference type="VEuPathDB" id="FungiDB:BTJ68_14923"/>
<dbReference type="SUPFAM" id="SSF103473">
    <property type="entry name" value="MFS general substrate transporter"/>
    <property type="match status" value="1"/>
</dbReference>
<feature type="transmembrane region" description="Helical" evidence="6">
    <location>
        <begin position="15"/>
        <end position="34"/>
    </location>
</feature>
<name>A0A3M7I8T5_HORWE</name>
<feature type="transmembrane region" description="Helical" evidence="6">
    <location>
        <begin position="210"/>
        <end position="231"/>
    </location>
</feature>
<feature type="transmembrane region" description="Helical" evidence="6">
    <location>
        <begin position="155"/>
        <end position="175"/>
    </location>
</feature>
<sequence length="913" mass="103177">TIFYNKRELALRTGYFFSAAAISSAVGGLVAYGIGEGMDGTAGWRAWRWILLINGAATAVTAPFVPFILPGSVEKAKFLTEQDRKDLLWLRTSEVGQTASGQDLQKKDVMDGVKDWKTYAYGLAQFCSHLMLYSFSVFLPTVISRLGEFDRGESNALTVPVFALGAIVYIISCWASDRLQVRGPFTMGAFVVAIVGYAMLISNGDVAVKFAGTFIVACGCYTSVGLGFAWLASNNPRYGKRAYASGMQITIGNSAGVAAPFLFADSTEPRFIPGYSASIATLAVGMCIHAALSYWFHKQNKNRAAGKEDWKMEGKTPEEVADMGDLNPIAFNANGGMLAARPSGSQSPTTRCDAGPATGPSFMNVQFQNHSHCTYNSGDVKDITSFYECSYSRTRMRRLRAYLDSRRTELTRVSYSRLDQEGQVDFILLKKYIDRQLEALDASQERNAELEPYLEPFALKLIELLEERQRVAPTAGQRAAGILSTACQDVEAKRAAVKDGHRRCHSGKERLAVYRALGILHELHRLFEEWIGFYQGYDPEFTWWVVAPCKQLLRLLPQLSNSFKENLLGILPGEKDAIIGQPAGGRAILNDLDEQFIAYTPEELIQVAEQEYAWCEAETVKASNDLGYDQDWKSALEHVKNLYVRPGQQTHLVRELAEEAIDYVKKHDMVTIPQVAAECWKTDMMSPERQKENPFFLGGERIIVSYPTDTMSHEDKLMSMRGNSRPFSRSTVFHELVPGHHLQYHMIKRYRSYRSLFSTPFWMEGWAFYWELILWDRGFASTPEDKIGMLFWRMHRCARIIFNLKFHLGEMTPQECVEYLVAKVGHERATAEGEVRRSFGGNYSPLYQAGYMLGALQFYALRKEIVDAGGMTEKRFHDRILKEGEMPIELLRSLLHERPLKREHRASWRFYDV</sequence>
<evidence type="ECO:0008006" key="9">
    <source>
        <dbReference type="Google" id="ProtNLM"/>
    </source>
</evidence>
<protein>
    <recommendedName>
        <fullName evidence="9">Major facilitator superfamily (MFS) profile domain-containing protein</fullName>
    </recommendedName>
</protein>
<dbReference type="InterPro" id="IPR036259">
    <property type="entry name" value="MFS_trans_sf"/>
</dbReference>
<dbReference type="Gene3D" id="1.20.1250.20">
    <property type="entry name" value="MFS general substrate transporter like domains"/>
    <property type="match status" value="2"/>
</dbReference>
<dbReference type="VEuPathDB" id="FungiDB:BTJ68_14924"/>
<feature type="non-terminal residue" evidence="7">
    <location>
        <position position="1"/>
    </location>
</feature>
<evidence type="ECO:0000313" key="8">
    <source>
        <dbReference type="Proteomes" id="UP000281677"/>
    </source>
</evidence>
<keyword evidence="4 6" id="KW-1133">Transmembrane helix</keyword>
<dbReference type="EMBL" id="QWIT01000617">
    <property type="protein sequence ID" value="RMZ21929.1"/>
    <property type="molecule type" value="Genomic_DNA"/>
</dbReference>
<evidence type="ECO:0000256" key="4">
    <source>
        <dbReference type="ARBA" id="ARBA00022989"/>
    </source>
</evidence>
<dbReference type="InterPro" id="IPR010281">
    <property type="entry name" value="DUF885"/>
</dbReference>
<organism evidence="7 8">
    <name type="scientific">Hortaea werneckii</name>
    <name type="common">Black yeast</name>
    <name type="synonym">Cladosporium werneckii</name>
    <dbReference type="NCBI Taxonomy" id="91943"/>
    <lineage>
        <taxon>Eukaryota</taxon>
        <taxon>Fungi</taxon>
        <taxon>Dikarya</taxon>
        <taxon>Ascomycota</taxon>
        <taxon>Pezizomycotina</taxon>
        <taxon>Dothideomycetes</taxon>
        <taxon>Dothideomycetidae</taxon>
        <taxon>Mycosphaerellales</taxon>
        <taxon>Teratosphaeriaceae</taxon>
        <taxon>Hortaea</taxon>
    </lineage>
</organism>
<evidence type="ECO:0000256" key="5">
    <source>
        <dbReference type="ARBA" id="ARBA00023136"/>
    </source>
</evidence>
<dbReference type="AlphaFoldDB" id="A0A3M7I8T5"/>